<dbReference type="PANTHER" id="PTHR38590:SF1">
    <property type="entry name" value="BLL0828 PROTEIN"/>
    <property type="match status" value="1"/>
</dbReference>
<dbReference type="Pfam" id="PF04480">
    <property type="entry name" value="DUF559"/>
    <property type="match status" value="1"/>
</dbReference>
<comment type="caution">
    <text evidence="2">The sequence shown here is derived from an EMBL/GenBank/DDBJ whole genome shotgun (WGS) entry which is preliminary data.</text>
</comment>
<dbReference type="InterPro" id="IPR047216">
    <property type="entry name" value="Endonuclease_DUF559_bact"/>
</dbReference>
<dbReference type="EMBL" id="MHWB01000011">
    <property type="protein sequence ID" value="OHB01619.1"/>
    <property type="molecule type" value="Genomic_DNA"/>
</dbReference>
<evidence type="ECO:0000259" key="1">
    <source>
        <dbReference type="Pfam" id="PF04480"/>
    </source>
</evidence>
<feature type="domain" description="DUF559" evidence="1">
    <location>
        <begin position="13"/>
        <end position="115"/>
    </location>
</feature>
<gene>
    <name evidence="2" type="ORF">A3A96_03055</name>
</gene>
<dbReference type="Gene3D" id="3.40.960.10">
    <property type="entry name" value="VSR Endonuclease"/>
    <property type="match status" value="1"/>
</dbReference>
<evidence type="ECO:0000313" key="2">
    <source>
        <dbReference type="EMBL" id="OHB01619.1"/>
    </source>
</evidence>
<dbReference type="Proteomes" id="UP000177707">
    <property type="component" value="Unassembled WGS sequence"/>
</dbReference>
<evidence type="ECO:0000313" key="3">
    <source>
        <dbReference type="Proteomes" id="UP000177707"/>
    </source>
</evidence>
<accession>A0A1G2TWT2</accession>
<name>A0A1G2TWT2_9BACT</name>
<proteinExistence type="predicted"/>
<organism evidence="2 3">
    <name type="scientific">Candidatus Zambryskibacteria bacterium RIFCSPLOWO2_01_FULL_39_39</name>
    <dbReference type="NCBI Taxonomy" id="1802758"/>
    <lineage>
        <taxon>Bacteria</taxon>
        <taxon>Candidatus Zambryskiibacteriota</taxon>
    </lineage>
</organism>
<dbReference type="PANTHER" id="PTHR38590">
    <property type="entry name" value="BLL0828 PROTEIN"/>
    <property type="match status" value="1"/>
</dbReference>
<dbReference type="InterPro" id="IPR007569">
    <property type="entry name" value="DUF559"/>
</dbReference>
<dbReference type="CDD" id="cd01038">
    <property type="entry name" value="Endonuclease_DUF559"/>
    <property type="match status" value="1"/>
</dbReference>
<sequence length="117" mass="13990">MKLIHNILELGDRRRELRQNATPKENLLWEELRNKKLGFRFKRQYSIGGYILDFYCAKGKLIVELDGKIHNTREAKEYDAVRDKFFKELGYKILRIPNIEVDNDTEKVLDKIRSHLV</sequence>
<dbReference type="AlphaFoldDB" id="A0A1G2TWT2"/>
<protein>
    <recommendedName>
        <fullName evidence="1">DUF559 domain-containing protein</fullName>
    </recommendedName>
</protein>
<dbReference type="SUPFAM" id="SSF52980">
    <property type="entry name" value="Restriction endonuclease-like"/>
    <property type="match status" value="1"/>
</dbReference>
<reference evidence="2 3" key="1">
    <citation type="journal article" date="2016" name="Nat. Commun.">
        <title>Thousands of microbial genomes shed light on interconnected biogeochemical processes in an aquifer system.</title>
        <authorList>
            <person name="Anantharaman K."/>
            <person name="Brown C.T."/>
            <person name="Hug L.A."/>
            <person name="Sharon I."/>
            <person name="Castelle C.J."/>
            <person name="Probst A.J."/>
            <person name="Thomas B.C."/>
            <person name="Singh A."/>
            <person name="Wilkins M.J."/>
            <person name="Karaoz U."/>
            <person name="Brodie E.L."/>
            <person name="Williams K.H."/>
            <person name="Hubbard S.S."/>
            <person name="Banfield J.F."/>
        </authorList>
    </citation>
    <scope>NUCLEOTIDE SEQUENCE [LARGE SCALE GENOMIC DNA]</scope>
</reference>
<dbReference type="InterPro" id="IPR011335">
    <property type="entry name" value="Restrct_endonuc-II-like"/>
</dbReference>
<dbReference type="STRING" id="1802758.A3A96_03055"/>